<evidence type="ECO:0000256" key="2">
    <source>
        <dbReference type="ARBA" id="ARBA00022490"/>
    </source>
</evidence>
<comment type="catalytic activity">
    <reaction evidence="6">
        <text>Exonucleolytic cleavage in either 5'- to 3'- or 3'- to 5'-direction to yield nucleoside 5'-phosphates.</text>
        <dbReference type="EC" id="3.1.11.6"/>
    </reaction>
</comment>
<dbReference type="PANTHER" id="PTHR34137">
    <property type="entry name" value="EXODEOXYRIBONUCLEASE 7 SMALL SUBUNIT"/>
    <property type="match status" value="1"/>
</dbReference>
<dbReference type="Proteomes" id="UP001596505">
    <property type="component" value="Unassembled WGS sequence"/>
</dbReference>
<evidence type="ECO:0000256" key="1">
    <source>
        <dbReference type="ARBA" id="ARBA00009998"/>
    </source>
</evidence>
<proteinExistence type="inferred from homology"/>
<evidence type="ECO:0000313" key="7">
    <source>
        <dbReference type="EMBL" id="MFC7394231.1"/>
    </source>
</evidence>
<dbReference type="HAMAP" id="MF_00337">
    <property type="entry name" value="Exonuc_7_S"/>
    <property type="match status" value="1"/>
</dbReference>
<evidence type="ECO:0000256" key="3">
    <source>
        <dbReference type="ARBA" id="ARBA00022722"/>
    </source>
</evidence>
<dbReference type="EMBL" id="JBHTCO010000019">
    <property type="protein sequence ID" value="MFC7394231.1"/>
    <property type="molecule type" value="Genomic_DNA"/>
</dbReference>
<dbReference type="InterPro" id="IPR003761">
    <property type="entry name" value="Exonuc_VII_S"/>
</dbReference>
<accession>A0ABW2Q460</accession>
<comment type="function">
    <text evidence="6">Bidirectionally degrades single-stranded DNA into large acid-insoluble oligonucleotides, which are then degraded further into small acid-soluble oligonucleotides.</text>
</comment>
<dbReference type="RefSeq" id="WP_380967485.1">
    <property type="nucleotide sequence ID" value="NZ_JBHTCO010000019.1"/>
</dbReference>
<dbReference type="Gene3D" id="1.10.287.1040">
    <property type="entry name" value="Exonuclease VII, small subunit"/>
    <property type="match status" value="1"/>
</dbReference>
<evidence type="ECO:0000256" key="5">
    <source>
        <dbReference type="ARBA" id="ARBA00022839"/>
    </source>
</evidence>
<sequence>MENEQHLSFEEAMTNLEVIVKRLEENDVPLEEAIDLFQQGVALSKQCHKRLQIVEEKMDQIIEEDEIRPFKIQEDDMSEQ</sequence>
<dbReference type="GO" id="GO:0008855">
    <property type="term" value="F:exodeoxyribonuclease VII activity"/>
    <property type="evidence" value="ECO:0007669"/>
    <property type="project" value="UniProtKB-EC"/>
</dbReference>
<dbReference type="PANTHER" id="PTHR34137:SF1">
    <property type="entry name" value="EXODEOXYRIBONUCLEASE 7 SMALL SUBUNIT"/>
    <property type="match status" value="1"/>
</dbReference>
<evidence type="ECO:0000256" key="4">
    <source>
        <dbReference type="ARBA" id="ARBA00022801"/>
    </source>
</evidence>
<comment type="subunit">
    <text evidence="6">Heterooligomer composed of large and small subunits.</text>
</comment>
<keyword evidence="8" id="KW-1185">Reference proteome</keyword>
<comment type="subcellular location">
    <subcellularLocation>
        <location evidence="6">Cytoplasm</location>
    </subcellularLocation>
</comment>
<keyword evidence="4 6" id="KW-0378">Hydrolase</keyword>
<organism evidence="7 8">
    <name type="scientific">Scopulibacillus cellulosilyticus</name>
    <dbReference type="NCBI Taxonomy" id="2665665"/>
    <lineage>
        <taxon>Bacteria</taxon>
        <taxon>Bacillati</taxon>
        <taxon>Bacillota</taxon>
        <taxon>Bacilli</taxon>
        <taxon>Bacillales</taxon>
        <taxon>Sporolactobacillaceae</taxon>
        <taxon>Scopulibacillus</taxon>
    </lineage>
</organism>
<comment type="caution">
    <text evidence="7">The sequence shown here is derived from an EMBL/GenBank/DDBJ whole genome shotgun (WGS) entry which is preliminary data.</text>
</comment>
<dbReference type="InterPro" id="IPR037004">
    <property type="entry name" value="Exonuc_VII_ssu_sf"/>
</dbReference>
<dbReference type="Pfam" id="PF02609">
    <property type="entry name" value="Exonuc_VII_S"/>
    <property type="match status" value="1"/>
</dbReference>
<keyword evidence="2 6" id="KW-0963">Cytoplasm</keyword>
<gene>
    <name evidence="6 7" type="primary">xseB</name>
    <name evidence="7" type="ORF">ACFQRG_14845</name>
</gene>
<name>A0ABW2Q460_9BACL</name>
<keyword evidence="3 6" id="KW-0540">Nuclease</keyword>
<evidence type="ECO:0000256" key="6">
    <source>
        <dbReference type="HAMAP-Rule" id="MF_00337"/>
    </source>
</evidence>
<keyword evidence="5 6" id="KW-0269">Exonuclease</keyword>
<evidence type="ECO:0000313" key="8">
    <source>
        <dbReference type="Proteomes" id="UP001596505"/>
    </source>
</evidence>
<dbReference type="SUPFAM" id="SSF116842">
    <property type="entry name" value="XseB-like"/>
    <property type="match status" value="1"/>
</dbReference>
<dbReference type="NCBIfam" id="TIGR01280">
    <property type="entry name" value="xseB"/>
    <property type="match status" value="1"/>
</dbReference>
<protein>
    <recommendedName>
        <fullName evidence="6">Exodeoxyribonuclease 7 small subunit</fullName>
        <ecNumber evidence="6">3.1.11.6</ecNumber>
    </recommendedName>
    <alternativeName>
        <fullName evidence="6">Exodeoxyribonuclease VII small subunit</fullName>
        <shortName evidence="6">Exonuclease VII small subunit</shortName>
    </alternativeName>
</protein>
<comment type="similarity">
    <text evidence="1 6">Belongs to the XseB family.</text>
</comment>
<dbReference type="EC" id="3.1.11.6" evidence="6"/>
<reference evidence="8" key="1">
    <citation type="journal article" date="2019" name="Int. J. Syst. Evol. Microbiol.">
        <title>The Global Catalogue of Microorganisms (GCM) 10K type strain sequencing project: providing services to taxonomists for standard genome sequencing and annotation.</title>
        <authorList>
            <consortium name="The Broad Institute Genomics Platform"/>
            <consortium name="The Broad Institute Genome Sequencing Center for Infectious Disease"/>
            <person name="Wu L."/>
            <person name="Ma J."/>
        </authorList>
    </citation>
    <scope>NUCLEOTIDE SEQUENCE [LARGE SCALE GENOMIC DNA]</scope>
    <source>
        <strain evidence="8">CGMCC 1.16305</strain>
    </source>
</reference>